<evidence type="ECO:0000259" key="4">
    <source>
        <dbReference type="Pfam" id="PF19033"/>
    </source>
</evidence>
<protein>
    <submittedName>
        <fullName evidence="5">Vacuolar fusion protein CCZ1 homolog</fullName>
    </submittedName>
</protein>
<dbReference type="GO" id="GO:0016192">
    <property type="term" value="P:vesicle-mediated transport"/>
    <property type="evidence" value="ECO:0007669"/>
    <property type="project" value="InterPro"/>
</dbReference>
<evidence type="ECO:0000259" key="2">
    <source>
        <dbReference type="Pfam" id="PF19031"/>
    </source>
</evidence>
<evidence type="ECO:0000259" key="3">
    <source>
        <dbReference type="Pfam" id="PF19032"/>
    </source>
</evidence>
<name>A0A0A1XEM1_ZEUCU</name>
<dbReference type="AlphaFoldDB" id="A0A0A1XEM1"/>
<proteinExistence type="inferred from homology"/>
<dbReference type="Pfam" id="PF19032">
    <property type="entry name" value="Intu_longin_2"/>
    <property type="match status" value="1"/>
</dbReference>
<dbReference type="InterPro" id="IPR043987">
    <property type="entry name" value="CCZ1/INTU/HSP4_longin_1"/>
</dbReference>
<reference evidence="5" key="2">
    <citation type="journal article" date="2015" name="Gigascience">
        <title>Reconstructing a comprehensive transcriptome assembly of a white-pupal translocated strain of the pest fruit fly Bactrocera cucurbitae.</title>
        <authorList>
            <person name="Sim S.B."/>
            <person name="Calla B."/>
            <person name="Hall B."/>
            <person name="DeRego T."/>
            <person name="Geib S.M."/>
        </authorList>
    </citation>
    <scope>NUCLEOTIDE SEQUENCE</scope>
</reference>
<feature type="domain" description="CCZ1/INTU/HPS4 third Longin" evidence="4">
    <location>
        <begin position="371"/>
        <end position="474"/>
    </location>
</feature>
<evidence type="ECO:0000313" key="5">
    <source>
        <dbReference type="EMBL" id="JAD09371.1"/>
    </source>
</evidence>
<feature type="domain" description="CCZ1/INTU/HSP4 first Longin" evidence="2">
    <location>
        <begin position="13"/>
        <end position="137"/>
    </location>
</feature>
<accession>A0A0A1XEM1</accession>
<sequence length="488" mass="56880">MSKLLQRFETSLRCFYVFNSNYCKKEGDEFKKVLYYNPEDIELNTKIKDVGLSEAIIQFTGTFVGDDDCKAVHTQKTTQLFYQPEKGYWIVMVLNVPKEVKSKDGVEVPEYRGVEVQDRIYRAVLRQCYNMFRLSCGTLRSNSEDIDEDKVREQIKQRLSTFFNNYLKTMRFPVGDVLSFMHSIQYLPLEQALFLRAHNFINMIRATFPVIRETVLLFDERIISGGQIDPMELCSLHQYLLTSFLEKCEQPTGSSQSESPLVEKFQNGVYVTGSSNEEHSYDLPKIYLKIRNELNCYYLIIFRVLRATLCILKSVEDGPPSNEFYAELRTYMEPQLSSIAKDIDENISNKQGLRKANTSSSLSALASADDNVNPKYIFINEQSLKHLTNIPTEYRRSNKTTQYIPANVTNLIADLTPFDEDKVSQDSYSELKEVQIKTTNDFWIVQRCWNWRRCYVIIHNSKATLLDITQEARRVFDKEFTDDVFFDK</sequence>
<dbReference type="EMBL" id="GBXI01004921">
    <property type="protein sequence ID" value="JAD09371.1"/>
    <property type="molecule type" value="Transcribed_RNA"/>
</dbReference>
<comment type="similarity">
    <text evidence="1">Belongs to the CCZ1 family.</text>
</comment>
<dbReference type="GO" id="GO:0035658">
    <property type="term" value="C:Mon1-Ccz1 complex"/>
    <property type="evidence" value="ECO:0007669"/>
    <property type="project" value="InterPro"/>
</dbReference>
<dbReference type="InterPro" id="IPR043989">
    <property type="entry name" value="CCZ1/INTU/HSP4_longin_3"/>
</dbReference>
<dbReference type="InterPro" id="IPR043988">
    <property type="entry name" value="CCZ1/INTU_longin_2"/>
</dbReference>
<dbReference type="InterPro" id="IPR013176">
    <property type="entry name" value="Ccz1"/>
</dbReference>
<dbReference type="PANTHER" id="PTHR13056:SF0">
    <property type="entry name" value="VACUOLAR FUSION PROTEIN CCZ1 HOMOLOG-RELATED"/>
    <property type="match status" value="1"/>
</dbReference>
<gene>
    <name evidence="5" type="primary">ccz1</name>
    <name evidence="5" type="ORF">g.55831</name>
</gene>
<dbReference type="Pfam" id="PF19033">
    <property type="entry name" value="Intu_longin_3"/>
    <property type="match status" value="1"/>
</dbReference>
<dbReference type="PANTHER" id="PTHR13056">
    <property type="entry name" value="VACUOLAR FUSION PROTEIN CCZ1 HOMOLOG-RELATED"/>
    <property type="match status" value="1"/>
</dbReference>
<dbReference type="Pfam" id="PF19031">
    <property type="entry name" value="Intu_longin_1"/>
    <property type="match status" value="1"/>
</dbReference>
<feature type="domain" description="CCZ1/INTU second Longin" evidence="3">
    <location>
        <begin position="211"/>
        <end position="332"/>
    </location>
</feature>
<evidence type="ECO:0000256" key="1">
    <source>
        <dbReference type="ARBA" id="ARBA00005352"/>
    </source>
</evidence>
<reference evidence="5" key="1">
    <citation type="submission" date="2014-11" db="EMBL/GenBank/DDBJ databases">
        <authorList>
            <person name="Geib S."/>
        </authorList>
    </citation>
    <scope>NUCLEOTIDE SEQUENCE</scope>
</reference>
<organism evidence="5">
    <name type="scientific">Zeugodacus cucurbitae</name>
    <name type="common">Melon fruit fly</name>
    <name type="synonym">Bactrocera cucurbitae</name>
    <dbReference type="NCBI Taxonomy" id="28588"/>
    <lineage>
        <taxon>Eukaryota</taxon>
        <taxon>Metazoa</taxon>
        <taxon>Ecdysozoa</taxon>
        <taxon>Arthropoda</taxon>
        <taxon>Hexapoda</taxon>
        <taxon>Insecta</taxon>
        <taxon>Pterygota</taxon>
        <taxon>Neoptera</taxon>
        <taxon>Endopterygota</taxon>
        <taxon>Diptera</taxon>
        <taxon>Brachycera</taxon>
        <taxon>Muscomorpha</taxon>
        <taxon>Tephritoidea</taxon>
        <taxon>Tephritidae</taxon>
        <taxon>Zeugodacus</taxon>
        <taxon>Zeugodacus</taxon>
    </lineage>
</organism>